<accession>A0A4S8ZB65</accession>
<gene>
    <name evidence="1" type="ORF">D6D19_09959</name>
</gene>
<organism evidence="1 2">
    <name type="scientific">Aureobasidium pullulans</name>
    <name type="common">Black yeast</name>
    <name type="synonym">Pullularia pullulans</name>
    <dbReference type="NCBI Taxonomy" id="5580"/>
    <lineage>
        <taxon>Eukaryota</taxon>
        <taxon>Fungi</taxon>
        <taxon>Dikarya</taxon>
        <taxon>Ascomycota</taxon>
        <taxon>Pezizomycotina</taxon>
        <taxon>Dothideomycetes</taxon>
        <taxon>Dothideomycetidae</taxon>
        <taxon>Dothideales</taxon>
        <taxon>Saccotheciaceae</taxon>
        <taxon>Aureobasidium</taxon>
    </lineage>
</organism>
<protein>
    <submittedName>
        <fullName evidence="1">Uncharacterized protein</fullName>
    </submittedName>
</protein>
<sequence>MSVAPSVILEKLYSSKQSDCIDEWVRQGWCAEDSTDQNVSIADKDIKSTVKIMEQGVVSFTTMSSIGWKSIFAHFATAPIHSATLYPSISIHMKTHTNMLAQLHQIVVKLLALQPTRAEHSGIFCISPLDDSPMPVSESSSNYIATFLSGVPKLFA</sequence>
<reference evidence="1 2" key="1">
    <citation type="submission" date="2018-10" db="EMBL/GenBank/DDBJ databases">
        <title>Fifty Aureobasidium pullulans genomes reveal a recombining polyextremotolerant generalist.</title>
        <authorList>
            <person name="Gostincar C."/>
            <person name="Turk M."/>
            <person name="Zajc J."/>
            <person name="Gunde-Cimerman N."/>
        </authorList>
    </citation>
    <scope>NUCLEOTIDE SEQUENCE [LARGE SCALE GENOMIC DNA]</scope>
    <source>
        <strain evidence="1 2">EXF-10659</strain>
    </source>
</reference>
<comment type="caution">
    <text evidence="1">The sequence shown here is derived from an EMBL/GenBank/DDBJ whole genome shotgun (WGS) entry which is preliminary data.</text>
</comment>
<dbReference type="AlphaFoldDB" id="A0A4S8ZB65"/>
<evidence type="ECO:0000313" key="2">
    <source>
        <dbReference type="Proteomes" id="UP000308802"/>
    </source>
</evidence>
<name>A0A4S8ZB65_AURPU</name>
<proteinExistence type="predicted"/>
<dbReference type="Proteomes" id="UP000308802">
    <property type="component" value="Unassembled WGS sequence"/>
</dbReference>
<dbReference type="EMBL" id="QZAO01000637">
    <property type="protein sequence ID" value="THW61450.1"/>
    <property type="molecule type" value="Genomic_DNA"/>
</dbReference>
<evidence type="ECO:0000313" key="1">
    <source>
        <dbReference type="EMBL" id="THW61450.1"/>
    </source>
</evidence>